<dbReference type="OrthoDB" id="10003460at2759"/>
<protein>
    <submittedName>
        <fullName evidence="2">UPF0728 protein</fullName>
    </submittedName>
</protein>
<accession>A0A2S2PXJ7</accession>
<comment type="similarity">
    <text evidence="1">Belongs to the UPF0728 family.</text>
</comment>
<organism evidence="2">
    <name type="scientific">Sipha flava</name>
    <name type="common">yellow sugarcane aphid</name>
    <dbReference type="NCBI Taxonomy" id="143950"/>
    <lineage>
        <taxon>Eukaryota</taxon>
        <taxon>Metazoa</taxon>
        <taxon>Ecdysozoa</taxon>
        <taxon>Arthropoda</taxon>
        <taxon>Hexapoda</taxon>
        <taxon>Insecta</taxon>
        <taxon>Pterygota</taxon>
        <taxon>Neoptera</taxon>
        <taxon>Paraneoptera</taxon>
        <taxon>Hemiptera</taxon>
        <taxon>Sternorrhyncha</taxon>
        <taxon>Aphidomorpha</taxon>
        <taxon>Aphidoidea</taxon>
        <taxon>Aphididae</taxon>
        <taxon>Sipha</taxon>
    </lineage>
</organism>
<sequence>MNSESESKPFAITPRKILCDVNLLNTNKKAQNCQNGYPYRTTVGEKPNAGDHKFKVDIQYGPISVCGVIKHRSERIDHIKKKLENLGFDVNLIQFWIYETVVFAYEGQEIFSCNIRNLSFKGQSFKDPVTNRVIQKLVKYRRYTDDMRAIVKTRGLNPKSHCFAFITK</sequence>
<dbReference type="AlphaFoldDB" id="A0A2S2PXJ7"/>
<gene>
    <name evidence="2" type="ORF">g.35656</name>
</gene>
<name>A0A2S2PXJ7_9HEMI</name>
<evidence type="ECO:0000313" key="2">
    <source>
        <dbReference type="EMBL" id="MBY70247.1"/>
    </source>
</evidence>
<reference evidence="2" key="1">
    <citation type="submission" date="2018-04" db="EMBL/GenBank/DDBJ databases">
        <title>Transcriptome assembly of Sipha flava.</title>
        <authorList>
            <person name="Scully E.D."/>
            <person name="Geib S.M."/>
            <person name="Palmer N.A."/>
            <person name="Koch K."/>
            <person name="Bradshaw J."/>
            <person name="Heng-Moss T."/>
            <person name="Sarath G."/>
        </authorList>
    </citation>
    <scope>NUCLEOTIDE SEQUENCE</scope>
</reference>
<proteinExistence type="inferred from homology"/>
<dbReference type="InterPro" id="IPR027885">
    <property type="entry name" value="UPF0728"/>
</dbReference>
<evidence type="ECO:0000256" key="1">
    <source>
        <dbReference type="ARBA" id="ARBA00009973"/>
    </source>
</evidence>
<dbReference type="EMBL" id="GGMS01001044">
    <property type="protein sequence ID" value="MBY70247.1"/>
    <property type="molecule type" value="Transcribed_RNA"/>
</dbReference>
<dbReference type="Pfam" id="PF15092">
    <property type="entry name" value="UPF0728"/>
    <property type="match status" value="1"/>
</dbReference>